<feature type="compositionally biased region" description="Basic residues" evidence="1">
    <location>
        <begin position="758"/>
        <end position="769"/>
    </location>
</feature>
<reference evidence="2 3" key="1">
    <citation type="submission" date="2024-05" db="EMBL/GenBank/DDBJ databases">
        <authorList>
            <person name="Wallberg A."/>
        </authorList>
    </citation>
    <scope>NUCLEOTIDE SEQUENCE [LARGE SCALE GENOMIC DNA]</scope>
</reference>
<keyword evidence="3" id="KW-1185">Reference proteome</keyword>
<feature type="region of interest" description="Disordered" evidence="1">
    <location>
        <begin position="152"/>
        <end position="187"/>
    </location>
</feature>
<evidence type="ECO:0000313" key="2">
    <source>
        <dbReference type="EMBL" id="CAL4080518.1"/>
    </source>
</evidence>
<feature type="compositionally biased region" description="Gly residues" evidence="1">
    <location>
        <begin position="10"/>
        <end position="19"/>
    </location>
</feature>
<dbReference type="AlphaFoldDB" id="A0AAV2QCL2"/>
<proteinExistence type="predicted"/>
<feature type="region of interest" description="Disordered" evidence="1">
    <location>
        <begin position="37"/>
        <end position="94"/>
    </location>
</feature>
<organism evidence="2 3">
    <name type="scientific">Meganyctiphanes norvegica</name>
    <name type="common">Northern krill</name>
    <name type="synonym">Thysanopoda norvegica</name>
    <dbReference type="NCBI Taxonomy" id="48144"/>
    <lineage>
        <taxon>Eukaryota</taxon>
        <taxon>Metazoa</taxon>
        <taxon>Ecdysozoa</taxon>
        <taxon>Arthropoda</taxon>
        <taxon>Crustacea</taxon>
        <taxon>Multicrustacea</taxon>
        <taxon>Malacostraca</taxon>
        <taxon>Eumalacostraca</taxon>
        <taxon>Eucarida</taxon>
        <taxon>Euphausiacea</taxon>
        <taxon>Euphausiidae</taxon>
        <taxon>Meganyctiphanes</taxon>
    </lineage>
</organism>
<comment type="caution">
    <text evidence="2">The sequence shown here is derived from an EMBL/GenBank/DDBJ whole genome shotgun (WGS) entry which is preliminary data.</text>
</comment>
<dbReference type="Proteomes" id="UP001497623">
    <property type="component" value="Unassembled WGS sequence"/>
</dbReference>
<feature type="region of interest" description="Disordered" evidence="1">
    <location>
        <begin position="1"/>
        <end position="23"/>
    </location>
</feature>
<sequence>MSRTPPDVGGLRGMGGTGPGRPVVRIRRVQSERLPLHPWLGSASGAPPALPPPRHHDYHQLHHHAPKTAVIPPMAPRPLTSRLPTIRSPTPGSSQIWAQLPQLALGSPPPKAPAGVGMGVPAPPPGAPLTLRDQLAQDKLLQLLQEEPALIRPKSAASCPESPLYESLASNNSSDDDVTNSEEETESVYQKIRPLVSKLKSKSNPRIEIITMKEKENLLIKPVNKFDRTRSLSHLQKEEDIIWLPVRELPKVVNKERKPVMRCQSQRQPSHEKLHRLKTLDIRPDKKSKKSDTSEDEIYQEKCICKKSKTSAVRRSASTASRFTRISSQQSLNSQNYNNHTAFHSRSDVSSSKIMINNLNDHSPQTTLKSGSSKNSSSGHDFIQNNKKLSTKSLGVKYSPTFTPGERLYKIKNYASTSCLLSNNLNISNSSHSSSSNISKVHINAHPSYEMNIPPRTVEIPEVRKMSRKQEHVQTTANKATQVYIEEPKANKNEVKLDTPHERRRNYLKTQQSIKEKENQHISKGMKTLDLRKPSQMRKSTTNLNTVSHHNSEALPLIVNFESEYPTSDDDEEFSELMLDFDSDDTESVHGTAAELCSLIAPDNDSFVYIYQQVPSSQQSTSHKEELNTLRNRQRTYRDRSTYGSSGGSCDSEGSWGSGDNDHYRSSGGSSSNLSVGARGHLKIDYSCSWDNLDDFVRTSPKSIDTSSRGGYPSLPKGHPTSHKDGFSSLTKTHHPVHAGDGRRESILQAKVKLEVPRHHHQNHQHHRVSTSSGSSSIHRRHSMNQGSPHGAAVTPWERYQVTSSVAV</sequence>
<feature type="region of interest" description="Disordered" evidence="1">
    <location>
        <begin position="615"/>
        <end position="676"/>
    </location>
</feature>
<feature type="compositionally biased region" description="Low complexity" evidence="1">
    <location>
        <begin position="369"/>
        <end position="379"/>
    </location>
</feature>
<feature type="region of interest" description="Disordered" evidence="1">
    <location>
        <begin position="700"/>
        <end position="743"/>
    </location>
</feature>
<feature type="region of interest" description="Disordered" evidence="1">
    <location>
        <begin position="758"/>
        <end position="796"/>
    </location>
</feature>
<name>A0AAV2QCL2_MEGNR</name>
<dbReference type="EMBL" id="CAXKWB010005915">
    <property type="protein sequence ID" value="CAL4080518.1"/>
    <property type="molecule type" value="Genomic_DNA"/>
</dbReference>
<accession>A0AAV2QCL2</accession>
<evidence type="ECO:0000256" key="1">
    <source>
        <dbReference type="SAM" id="MobiDB-lite"/>
    </source>
</evidence>
<feature type="compositionally biased region" description="Low complexity" evidence="1">
    <location>
        <begin position="316"/>
        <end position="339"/>
    </location>
</feature>
<gene>
    <name evidence="2" type="ORF">MNOR_LOCUS11304</name>
</gene>
<feature type="compositionally biased region" description="Low complexity" evidence="1">
    <location>
        <begin position="648"/>
        <end position="659"/>
    </location>
</feature>
<feature type="compositionally biased region" description="Polar residues" evidence="1">
    <location>
        <begin position="340"/>
        <end position="368"/>
    </location>
</feature>
<protein>
    <submittedName>
        <fullName evidence="2">Uncharacterized protein</fullName>
    </submittedName>
</protein>
<evidence type="ECO:0000313" key="3">
    <source>
        <dbReference type="Proteomes" id="UP001497623"/>
    </source>
</evidence>
<feature type="compositionally biased region" description="Polar residues" evidence="1">
    <location>
        <begin position="700"/>
        <end position="709"/>
    </location>
</feature>
<feature type="compositionally biased region" description="Acidic residues" evidence="1">
    <location>
        <begin position="174"/>
        <end position="186"/>
    </location>
</feature>
<feature type="region of interest" description="Disordered" evidence="1">
    <location>
        <begin position="316"/>
        <end position="386"/>
    </location>
</feature>